<keyword evidence="2" id="KW-0597">Phosphoprotein</keyword>
<dbReference type="CDD" id="cd01268">
    <property type="entry name" value="PTB_Numb"/>
    <property type="match status" value="1"/>
</dbReference>
<dbReference type="GO" id="GO:0005737">
    <property type="term" value="C:cytoplasm"/>
    <property type="evidence" value="ECO:0007669"/>
    <property type="project" value="TreeGrafter"/>
</dbReference>
<evidence type="ECO:0000313" key="6">
    <source>
        <dbReference type="Proteomes" id="UP000594262"/>
    </source>
</evidence>
<accession>A0A7M5X079</accession>
<dbReference type="AlphaFoldDB" id="A0A7M5X079"/>
<dbReference type="PANTHER" id="PTHR47368">
    <property type="entry name" value="NUMB"/>
    <property type="match status" value="1"/>
</dbReference>
<dbReference type="SUPFAM" id="SSF50729">
    <property type="entry name" value="PH domain-like"/>
    <property type="match status" value="1"/>
</dbReference>
<keyword evidence="6" id="KW-1185">Reference proteome</keyword>
<evidence type="ECO:0000256" key="2">
    <source>
        <dbReference type="ARBA" id="ARBA00022553"/>
    </source>
</evidence>
<dbReference type="InterPro" id="IPR006020">
    <property type="entry name" value="PTB/PI_dom"/>
</dbReference>
<evidence type="ECO:0000256" key="3">
    <source>
        <dbReference type="SAM" id="MobiDB-lite"/>
    </source>
</evidence>
<dbReference type="GeneID" id="136806518"/>
<dbReference type="PANTHER" id="PTHR47368:SF2">
    <property type="entry name" value="PID DOMAIN-CONTAINING PROTEIN"/>
    <property type="match status" value="1"/>
</dbReference>
<feature type="compositionally biased region" description="Basic residues" evidence="3">
    <location>
        <begin position="13"/>
        <end position="24"/>
    </location>
</feature>
<name>A0A7M5X079_9CNID</name>
<dbReference type="OrthoDB" id="10070446at2759"/>
<evidence type="ECO:0000259" key="4">
    <source>
        <dbReference type="PROSITE" id="PS01179"/>
    </source>
</evidence>
<feature type="region of interest" description="Disordered" evidence="3">
    <location>
        <begin position="13"/>
        <end position="37"/>
    </location>
</feature>
<feature type="region of interest" description="Disordered" evidence="3">
    <location>
        <begin position="177"/>
        <end position="208"/>
    </location>
</feature>
<dbReference type="Proteomes" id="UP000594262">
    <property type="component" value="Unplaced"/>
</dbReference>
<dbReference type="SMART" id="SM00462">
    <property type="entry name" value="PTB"/>
    <property type="match status" value="1"/>
</dbReference>
<dbReference type="InterPro" id="IPR011993">
    <property type="entry name" value="PH-like_dom_sf"/>
</dbReference>
<evidence type="ECO:0000256" key="1">
    <source>
        <dbReference type="ARBA" id="ARBA00022473"/>
    </source>
</evidence>
<dbReference type="EnsemblMetazoa" id="CLYHEMT015278.1">
    <property type="protein sequence ID" value="CLYHEMP015278.1"/>
    <property type="gene ID" value="CLYHEMG015278"/>
</dbReference>
<organism evidence="5 6">
    <name type="scientific">Clytia hemisphaerica</name>
    <dbReference type="NCBI Taxonomy" id="252671"/>
    <lineage>
        <taxon>Eukaryota</taxon>
        <taxon>Metazoa</taxon>
        <taxon>Cnidaria</taxon>
        <taxon>Hydrozoa</taxon>
        <taxon>Hydroidolina</taxon>
        <taxon>Leptothecata</taxon>
        <taxon>Obeliida</taxon>
        <taxon>Clytiidae</taxon>
        <taxon>Clytia</taxon>
    </lineage>
</organism>
<feature type="region of interest" description="Disordered" evidence="3">
    <location>
        <begin position="227"/>
        <end position="317"/>
    </location>
</feature>
<dbReference type="Gene3D" id="2.30.29.30">
    <property type="entry name" value="Pleckstrin-homology domain (PH domain)/Phosphotyrosine-binding domain (PTB)"/>
    <property type="match status" value="1"/>
</dbReference>
<evidence type="ECO:0000313" key="5">
    <source>
        <dbReference type="EnsemblMetazoa" id="CLYHEMP015278.1"/>
    </source>
</evidence>
<dbReference type="InterPro" id="IPR016698">
    <property type="entry name" value="Numb/numb-like"/>
</dbReference>
<feature type="compositionally biased region" description="Pro residues" evidence="3">
    <location>
        <begin position="308"/>
        <end position="317"/>
    </location>
</feature>
<proteinExistence type="predicted"/>
<reference evidence="5" key="1">
    <citation type="submission" date="2021-01" db="UniProtKB">
        <authorList>
            <consortium name="EnsemblMetazoa"/>
        </authorList>
    </citation>
    <scope>IDENTIFICATION</scope>
</reference>
<keyword evidence="1" id="KW-0217">Developmental protein</keyword>
<protein>
    <recommendedName>
        <fullName evidence="4">PID domain-containing protein</fullName>
    </recommendedName>
</protein>
<dbReference type="PROSITE" id="PS01179">
    <property type="entry name" value="PID"/>
    <property type="match status" value="1"/>
</dbReference>
<sequence length="404" mass="44115">MIRSLSRRLRRTLSFRGRSKRKKDKTGGTVSGGASSNWENDALTIKQQGGVSFTVKYLGCLEVSESRGTQVCSQAAHQMKMSSAGKKKQRVTLWVTEDTLRVTDDETKSLVVDQVIEKVSFCTPDPHDEKLFSYICRDGTSRRWLCHSFKGIKDSGERISHAVGCAFAACLAKKQQQNQNQQNLQRGTSTRKTLESRPNGVKLPQQSVDTLQKLNETEYTARIEKANHTLNNTSTSGAMNGPADISVAATPAPTTPQSKQPPASAFAPRPRPSGSGSDIGGLTRHASLPYRAKKSAGSSTYQALTEDPLPPRLPTTPPPMTPNSEQEFWLNNTTPGFTATTNTTVTVQTQANPFSQQPVMSTPQQPFVIQQQAGVTPIQPVPAAEQQSPNPFVNNANPFTERFV</sequence>
<feature type="domain" description="PID" evidence="4">
    <location>
        <begin position="49"/>
        <end position="179"/>
    </location>
</feature>
<dbReference type="RefSeq" id="XP_066919209.1">
    <property type="nucleotide sequence ID" value="XM_067063108.1"/>
</dbReference>
<feature type="compositionally biased region" description="Polar residues" evidence="3">
    <location>
        <begin position="228"/>
        <end position="238"/>
    </location>
</feature>
<dbReference type="Pfam" id="PF00640">
    <property type="entry name" value="PID"/>
    <property type="match status" value="1"/>
</dbReference>